<gene>
    <name evidence="2" type="ORF">CYJ34_06470</name>
</gene>
<feature type="transmembrane region" description="Helical" evidence="1">
    <location>
        <begin position="109"/>
        <end position="132"/>
    </location>
</feature>
<dbReference type="Proteomes" id="UP000234335">
    <property type="component" value="Unassembled WGS sequence"/>
</dbReference>
<proteinExistence type="predicted"/>
<protein>
    <recommendedName>
        <fullName evidence="4">FtsX-like permease family</fullName>
    </recommendedName>
</protein>
<evidence type="ECO:0000313" key="2">
    <source>
        <dbReference type="EMBL" id="PKZ16456.1"/>
    </source>
</evidence>
<evidence type="ECO:0008006" key="4">
    <source>
        <dbReference type="Google" id="ProtNLM"/>
    </source>
</evidence>
<dbReference type="RefSeq" id="WP_101540479.1">
    <property type="nucleotide sequence ID" value="NZ_PKGS01000004.1"/>
</dbReference>
<name>A0A2I1M8K5_9FIRM</name>
<dbReference type="AlphaFoldDB" id="A0A2I1M8K5"/>
<reference evidence="2 3" key="1">
    <citation type="submission" date="2017-12" db="EMBL/GenBank/DDBJ databases">
        <title>Phylogenetic diversity of female urinary microbiome.</title>
        <authorList>
            <person name="Thomas-White K."/>
            <person name="Wolfe A.J."/>
        </authorList>
    </citation>
    <scope>NUCLEOTIDE SEQUENCE [LARGE SCALE GENOMIC DNA]</scope>
    <source>
        <strain evidence="2 3">UMB0119</strain>
    </source>
</reference>
<feature type="transmembrane region" description="Helical" evidence="1">
    <location>
        <begin position="589"/>
        <end position="610"/>
    </location>
</feature>
<feature type="transmembrane region" description="Helical" evidence="1">
    <location>
        <begin position="54"/>
        <end position="74"/>
    </location>
</feature>
<feature type="transmembrane region" description="Helical" evidence="1">
    <location>
        <begin position="258"/>
        <end position="278"/>
    </location>
</feature>
<feature type="transmembrane region" description="Helical" evidence="1">
    <location>
        <begin position="497"/>
        <end position="519"/>
    </location>
</feature>
<feature type="transmembrane region" description="Helical" evidence="1">
    <location>
        <begin position="144"/>
        <end position="168"/>
    </location>
</feature>
<keyword evidence="1" id="KW-0812">Transmembrane</keyword>
<keyword evidence="3" id="KW-1185">Reference proteome</keyword>
<evidence type="ECO:0000313" key="3">
    <source>
        <dbReference type="Proteomes" id="UP000234335"/>
    </source>
</evidence>
<feature type="transmembrane region" description="Helical" evidence="1">
    <location>
        <begin position="12"/>
        <end position="34"/>
    </location>
</feature>
<dbReference type="EMBL" id="PKGS01000004">
    <property type="protein sequence ID" value="PKZ16456.1"/>
    <property type="molecule type" value="Genomic_DNA"/>
</dbReference>
<accession>A0A2I1M8K5</accession>
<feature type="transmembrane region" description="Helical" evidence="1">
    <location>
        <begin position="188"/>
        <end position="204"/>
    </location>
</feature>
<evidence type="ECO:0000256" key="1">
    <source>
        <dbReference type="SAM" id="Phobius"/>
    </source>
</evidence>
<feature type="transmembrane region" description="Helical" evidence="1">
    <location>
        <begin position="213"/>
        <end position="235"/>
    </location>
</feature>
<organism evidence="2 3">
    <name type="scientific">Anaerococcus octavius</name>
    <dbReference type="NCBI Taxonomy" id="54007"/>
    <lineage>
        <taxon>Bacteria</taxon>
        <taxon>Bacillati</taxon>
        <taxon>Bacillota</taxon>
        <taxon>Tissierellia</taxon>
        <taxon>Tissierellales</taxon>
        <taxon>Peptoniphilaceae</taxon>
        <taxon>Anaerococcus</taxon>
    </lineage>
</organism>
<keyword evidence="1" id="KW-1133">Transmembrane helix</keyword>
<comment type="caution">
    <text evidence="2">The sequence shown here is derived from an EMBL/GenBank/DDBJ whole genome shotgun (WGS) entry which is preliminary data.</text>
</comment>
<keyword evidence="1" id="KW-0472">Membrane</keyword>
<sequence>MKKLSYKKLDKENFINGFIIALTFIFLYTLLNLVNNELFFNIYYDEQLAVTNNIKYILIVSLFVIGSLIIETIIFNSKSKEMDLRALLSLGLKSKDLFFILMKDSLSDLINTILISLPVALFISELLNLLSISFTKLILSEHKFFISLKAIFLSLICIIIFIGISNLLITRNLTKSYPLDLVKRNHNTRILTSLFFLITLIYYFKNNYYLNEVLILSIVIFVCIFVGINFIIAHINKIHKNDFLIKALLNDIFSKEKFTMILVIFLIIISSFEFLYGLTQYNKYKINKELRPDFTIFVDSKNINDIYNIKKISKITNNIYTVNLSSVNKIDDSDFKNLLFYMTDKSDEQILNDPIIMDYSTYKYIFKEDALKLKANEAIYLTSMKNINSNINKYLLKNKRKIYIDNKELLIKGIQNSNVIFANNVITESNIYVINDNLYNKFKKFTNYHAYNIVLNQNYTEKNGYEKVSEKFRKDLEKNNIRFESLIWMIKDTYAKILGSLFMICYLAIISLFTSYSFLGMSLMRVILDNSVGFRIMKDLGASKQKLETDVKDFYFYILRYIFSLIYIIYYGILVSIYISKRIFTSKSIIFILLTIILPIILNVILYIFLKRFLEISITKLE</sequence>
<feature type="transmembrane region" description="Helical" evidence="1">
    <location>
        <begin position="554"/>
        <end position="577"/>
    </location>
</feature>